<evidence type="ECO:0000313" key="5">
    <source>
        <dbReference type="Proteomes" id="UP000646749"/>
    </source>
</evidence>
<dbReference type="Gene3D" id="2.130.10.10">
    <property type="entry name" value="YVTN repeat-like/Quinoprotein amine dehydrogenase"/>
    <property type="match status" value="1"/>
</dbReference>
<dbReference type="SMART" id="SM00564">
    <property type="entry name" value="PQQ"/>
    <property type="match status" value="7"/>
</dbReference>
<evidence type="ECO:0000256" key="1">
    <source>
        <dbReference type="SAM" id="MobiDB-lite"/>
    </source>
</evidence>
<feature type="domain" description="Pyrrolo-quinoline quinone repeat" evidence="3">
    <location>
        <begin position="70"/>
        <end position="179"/>
    </location>
</feature>
<dbReference type="Gene3D" id="2.40.10.480">
    <property type="match status" value="3"/>
</dbReference>
<dbReference type="EMBL" id="BONW01000010">
    <property type="protein sequence ID" value="GIG87414.1"/>
    <property type="molecule type" value="Genomic_DNA"/>
</dbReference>
<reference evidence="4 5" key="1">
    <citation type="submission" date="2021-01" db="EMBL/GenBank/DDBJ databases">
        <title>Whole genome shotgun sequence of Plantactinospora endophytica NBRC 110450.</title>
        <authorList>
            <person name="Komaki H."/>
            <person name="Tamura T."/>
        </authorList>
    </citation>
    <scope>NUCLEOTIDE SEQUENCE [LARGE SCALE GENOMIC DNA]</scope>
    <source>
        <strain evidence="4 5">NBRC 110450</strain>
    </source>
</reference>
<dbReference type="InterPro" id="IPR011047">
    <property type="entry name" value="Quinoprotein_ADH-like_sf"/>
</dbReference>
<evidence type="ECO:0000259" key="3">
    <source>
        <dbReference type="Pfam" id="PF13360"/>
    </source>
</evidence>
<keyword evidence="2" id="KW-0812">Transmembrane</keyword>
<keyword evidence="5" id="KW-1185">Reference proteome</keyword>
<feature type="region of interest" description="Disordered" evidence="1">
    <location>
        <begin position="1"/>
        <end position="27"/>
    </location>
</feature>
<dbReference type="PANTHER" id="PTHR34512:SF30">
    <property type="entry name" value="OUTER MEMBRANE PROTEIN ASSEMBLY FACTOR BAMB"/>
    <property type="match status" value="1"/>
</dbReference>
<proteinExistence type="predicted"/>
<dbReference type="Proteomes" id="UP000646749">
    <property type="component" value="Unassembled WGS sequence"/>
</dbReference>
<name>A0ABQ4DY80_9ACTN</name>
<evidence type="ECO:0000313" key="4">
    <source>
        <dbReference type="EMBL" id="GIG87414.1"/>
    </source>
</evidence>
<keyword evidence="2" id="KW-1133">Transmembrane helix</keyword>
<feature type="transmembrane region" description="Helical" evidence="2">
    <location>
        <begin position="32"/>
        <end position="52"/>
    </location>
</feature>
<dbReference type="SUPFAM" id="SSF50998">
    <property type="entry name" value="Quinoprotein alcohol dehydrogenase-like"/>
    <property type="match status" value="3"/>
</dbReference>
<evidence type="ECO:0000256" key="2">
    <source>
        <dbReference type="SAM" id="Phobius"/>
    </source>
</evidence>
<accession>A0ABQ4DY80</accession>
<dbReference type="InterPro" id="IPR015943">
    <property type="entry name" value="WD40/YVTN_repeat-like_dom_sf"/>
</dbReference>
<dbReference type="Pfam" id="PF13360">
    <property type="entry name" value="PQQ_2"/>
    <property type="match status" value="2"/>
</dbReference>
<dbReference type="InterPro" id="IPR002372">
    <property type="entry name" value="PQQ_rpt_dom"/>
</dbReference>
<organism evidence="4 5">
    <name type="scientific">Plantactinospora endophytica</name>
    <dbReference type="NCBI Taxonomy" id="673535"/>
    <lineage>
        <taxon>Bacteria</taxon>
        <taxon>Bacillati</taxon>
        <taxon>Actinomycetota</taxon>
        <taxon>Actinomycetes</taxon>
        <taxon>Micromonosporales</taxon>
        <taxon>Micromonosporaceae</taxon>
        <taxon>Plantactinospora</taxon>
    </lineage>
</organism>
<dbReference type="PANTHER" id="PTHR34512">
    <property type="entry name" value="CELL SURFACE PROTEIN"/>
    <property type="match status" value="1"/>
</dbReference>
<keyword evidence="2" id="KW-0472">Membrane</keyword>
<dbReference type="InterPro" id="IPR018391">
    <property type="entry name" value="PQQ_b-propeller_rpt"/>
</dbReference>
<gene>
    <name evidence="4" type="ORF">Pen02_23500</name>
</gene>
<protein>
    <recommendedName>
        <fullName evidence="3">Pyrrolo-quinoline quinone repeat domain-containing protein</fullName>
    </recommendedName>
</protein>
<feature type="domain" description="Pyrrolo-quinoline quinone repeat" evidence="3">
    <location>
        <begin position="182"/>
        <end position="323"/>
    </location>
</feature>
<sequence length="397" mass="41987">MRWERVENMNVAGTDHRPTGLRAPPGPARRRISGTLAGAMGGAVLAMLLGYLPGVQLGLPGRPTDRAGPQLRWVFTAADETDAGPVVAAGTVYLGSADGTLYALDAATGTVRWTYPIPELDATLAVADGMLYLVGSETLYALDVDTRQVRWSFRVDGSLRSTLGAADGLVYVADQHGRLGPTLHALDRATGHLRWSRDLGRTHGTGPAVAHGAVYVGGDHTLYALDARTGAVRWDHPDLPGPVGEAPVVADRTVHLAVAGSYLGTFDVHDGRKLWSHESDVVSTPAVRDDTVYVPLGTGCCFDRWRTNAYRASTGELLWSAEFHAAELVTAGGILYSRAAGDGTVYAFDPAVGEVGWRFAAGDRTSGAPAATGDTVFVADGEHTLYAVRAPPPPPWD</sequence>
<comment type="caution">
    <text evidence="4">The sequence shown here is derived from an EMBL/GenBank/DDBJ whole genome shotgun (WGS) entry which is preliminary data.</text>
</comment>